<keyword evidence="6" id="KW-0464">Manganese</keyword>
<dbReference type="VEuPathDB" id="FungiDB:PTTG_05848"/>
<dbReference type="Proteomes" id="UP000005240">
    <property type="component" value="Unassembled WGS sequence"/>
</dbReference>
<reference evidence="9" key="4">
    <citation type="submission" date="2025-05" db="UniProtKB">
        <authorList>
            <consortium name="EnsemblFungi"/>
        </authorList>
    </citation>
    <scope>IDENTIFICATION</scope>
    <source>
        <strain evidence="9">isolate 1-1 / race 1 (BBBD)</strain>
    </source>
</reference>
<dbReference type="OMA" id="DESDEHM"/>
<evidence type="ECO:0000256" key="1">
    <source>
        <dbReference type="ARBA" id="ARBA00001936"/>
    </source>
</evidence>
<dbReference type="GO" id="GO:0015938">
    <property type="term" value="P:coenzyme A catabolic process"/>
    <property type="evidence" value="ECO:0007669"/>
    <property type="project" value="TreeGrafter"/>
</dbReference>
<evidence type="ECO:0000256" key="3">
    <source>
        <dbReference type="ARBA" id="ARBA00022723"/>
    </source>
</evidence>
<evidence type="ECO:0000256" key="4">
    <source>
        <dbReference type="ARBA" id="ARBA00022801"/>
    </source>
</evidence>
<keyword evidence="10" id="KW-1185">Reference proteome</keyword>
<name>A0A0C4EYE8_PUCT1</name>
<protein>
    <submittedName>
        <fullName evidence="9">Nudix hydrolase domain-containing protein</fullName>
    </submittedName>
</protein>
<dbReference type="OrthoDB" id="206213at2759"/>
<gene>
    <name evidence="8" type="ORF">PTTG_05848</name>
</gene>
<dbReference type="InterPro" id="IPR000086">
    <property type="entry name" value="NUDIX_hydrolase_dom"/>
</dbReference>
<evidence type="ECO:0000313" key="9">
    <source>
        <dbReference type="EnsemblFungi" id="PTTG_05848-t43_1-p1"/>
    </source>
</evidence>
<dbReference type="EnsemblFungi" id="PTTG_05848-t43_1">
    <property type="protein sequence ID" value="PTTG_05848-t43_1-p1"/>
    <property type="gene ID" value="PTTG_05848"/>
</dbReference>
<evidence type="ECO:0000256" key="2">
    <source>
        <dbReference type="ARBA" id="ARBA00001946"/>
    </source>
</evidence>
<evidence type="ECO:0000259" key="7">
    <source>
        <dbReference type="PROSITE" id="PS51462"/>
    </source>
</evidence>
<dbReference type="GO" id="GO:0010945">
    <property type="term" value="F:coenzyme A diphosphatase activity"/>
    <property type="evidence" value="ECO:0007669"/>
    <property type="project" value="InterPro"/>
</dbReference>
<dbReference type="Gene3D" id="3.90.79.10">
    <property type="entry name" value="Nucleoside Triphosphate Pyrophosphohydrolase"/>
    <property type="match status" value="1"/>
</dbReference>
<evidence type="ECO:0000256" key="5">
    <source>
        <dbReference type="ARBA" id="ARBA00022842"/>
    </source>
</evidence>
<dbReference type="SUPFAM" id="SSF55811">
    <property type="entry name" value="Nudix"/>
    <property type="match status" value="1"/>
</dbReference>
<keyword evidence="4" id="KW-0378">Hydrolase</keyword>
<comment type="cofactor">
    <cofactor evidence="2">
        <name>Mg(2+)</name>
        <dbReference type="ChEBI" id="CHEBI:18420"/>
    </cofactor>
</comment>
<reference evidence="8" key="1">
    <citation type="submission" date="2009-11" db="EMBL/GenBank/DDBJ databases">
        <authorList>
            <consortium name="The Broad Institute Genome Sequencing Platform"/>
            <person name="Ward D."/>
            <person name="Feldgarden M."/>
            <person name="Earl A."/>
            <person name="Young S.K."/>
            <person name="Zeng Q."/>
            <person name="Koehrsen M."/>
            <person name="Alvarado L."/>
            <person name="Berlin A."/>
            <person name="Bochicchio J."/>
            <person name="Borenstein D."/>
            <person name="Chapman S.B."/>
            <person name="Chen Z."/>
            <person name="Engels R."/>
            <person name="Freedman E."/>
            <person name="Gellesch M."/>
            <person name="Goldberg J."/>
            <person name="Griggs A."/>
            <person name="Gujja S."/>
            <person name="Heilman E."/>
            <person name="Heiman D."/>
            <person name="Hepburn T."/>
            <person name="Howarth C."/>
            <person name="Jen D."/>
            <person name="Larson L."/>
            <person name="Lewis B."/>
            <person name="Mehta T."/>
            <person name="Park D."/>
            <person name="Pearson M."/>
            <person name="Roberts A."/>
            <person name="Saif S."/>
            <person name="Shea T."/>
            <person name="Shenoy N."/>
            <person name="Sisk P."/>
            <person name="Stolte C."/>
            <person name="Sykes S."/>
            <person name="Thomson T."/>
            <person name="Walk T."/>
            <person name="White J."/>
            <person name="Yandava C."/>
            <person name="Izard J."/>
            <person name="Baranova O.V."/>
            <person name="Blanton J.M."/>
            <person name="Tanner A.C."/>
            <person name="Dewhirst F.E."/>
            <person name="Haas B."/>
            <person name="Nusbaum C."/>
            <person name="Birren B."/>
        </authorList>
    </citation>
    <scope>NUCLEOTIDE SEQUENCE [LARGE SCALE GENOMIC DNA]</scope>
    <source>
        <strain evidence="8">1-1 BBBD Race 1</strain>
    </source>
</reference>
<dbReference type="AlphaFoldDB" id="A0A0C4EYE8"/>
<dbReference type="PANTHER" id="PTHR12992">
    <property type="entry name" value="NUDIX HYDROLASE"/>
    <property type="match status" value="1"/>
</dbReference>
<feature type="domain" description="Nudix hydrolase" evidence="7">
    <location>
        <begin position="62"/>
        <end position="237"/>
    </location>
</feature>
<dbReference type="PROSITE" id="PS51462">
    <property type="entry name" value="NUDIX"/>
    <property type="match status" value="1"/>
</dbReference>
<dbReference type="CDD" id="cd03426">
    <property type="entry name" value="NUDIX_CoAse_Nudt7"/>
    <property type="match status" value="1"/>
</dbReference>
<reference evidence="8" key="2">
    <citation type="submission" date="2016-05" db="EMBL/GenBank/DDBJ databases">
        <title>Comparative analysis highlights variable genome content of wheat rusts and divergence of the mating loci.</title>
        <authorList>
            <person name="Cuomo C.A."/>
            <person name="Bakkeren G."/>
            <person name="Szabo L."/>
            <person name="Khalil H."/>
            <person name="Joly D."/>
            <person name="Goldberg J."/>
            <person name="Young S."/>
            <person name="Zeng Q."/>
            <person name="Fellers J."/>
        </authorList>
    </citation>
    <scope>NUCLEOTIDE SEQUENCE [LARGE SCALE GENOMIC DNA]</scope>
    <source>
        <strain evidence="8">1-1 BBBD Race 1</strain>
    </source>
</reference>
<evidence type="ECO:0000256" key="6">
    <source>
        <dbReference type="ARBA" id="ARBA00023211"/>
    </source>
</evidence>
<reference evidence="9 10" key="3">
    <citation type="journal article" date="2017" name="G3 (Bethesda)">
        <title>Comparative analysis highlights variable genome content of wheat rusts and divergence of the mating loci.</title>
        <authorList>
            <person name="Cuomo C.A."/>
            <person name="Bakkeren G."/>
            <person name="Khalil H.B."/>
            <person name="Panwar V."/>
            <person name="Joly D."/>
            <person name="Linning R."/>
            <person name="Sakthikumar S."/>
            <person name="Song X."/>
            <person name="Adiconis X."/>
            <person name="Fan L."/>
            <person name="Goldberg J.M."/>
            <person name="Levin J.Z."/>
            <person name="Young S."/>
            <person name="Zeng Q."/>
            <person name="Anikster Y."/>
            <person name="Bruce M."/>
            <person name="Wang M."/>
            <person name="Yin C."/>
            <person name="McCallum B."/>
            <person name="Szabo L.J."/>
            <person name="Hulbert S."/>
            <person name="Chen X."/>
            <person name="Fellers J.P."/>
        </authorList>
    </citation>
    <scope>NUCLEOTIDE SEQUENCE</scope>
    <source>
        <strain evidence="9">isolate 1-1 / race 1 (BBBD)</strain>
        <strain evidence="10">Isolate 1-1 / race 1 (BBBD)</strain>
    </source>
</reference>
<comment type="cofactor">
    <cofactor evidence="1">
        <name>Mn(2+)</name>
        <dbReference type="ChEBI" id="CHEBI:29035"/>
    </cofactor>
</comment>
<evidence type="ECO:0000313" key="10">
    <source>
        <dbReference type="Proteomes" id="UP000005240"/>
    </source>
</evidence>
<dbReference type="Pfam" id="PF00293">
    <property type="entry name" value="NUDIX"/>
    <property type="match status" value="1"/>
</dbReference>
<sequence length="308" mass="34001">MSRKLFHSLPFQQAGPFSVGLDRLSPLTGVDLANIRLALSSSSSSNQKRMTTPRIEPPAQTTRHAAVLLGLCNTGDRGPGLILTVRSQKMRTHPGEISFPGGHQDPQIDQSLLGTALREAHEEVGLVPQQMELLGSLEPLVSNSGSTLVWPFVVFIHSLEHQSAFSTPAPMIPRLMSPLATKPLRSPALEDFRGKHQVAEVELVFQISLAALLEPDRQSPSSFRNDPQRPYLEWNVEPEIFSARNNAAYTRPPEGPTNTSPTNHKLWGLTGWLIQLSNLFSYSRCTFPNYCLRSKIAEGGLMLLLQLL</sequence>
<accession>A0A0C4EYE8</accession>
<dbReference type="GO" id="GO:0046872">
    <property type="term" value="F:metal ion binding"/>
    <property type="evidence" value="ECO:0007669"/>
    <property type="project" value="UniProtKB-KW"/>
</dbReference>
<evidence type="ECO:0000313" key="8">
    <source>
        <dbReference type="EMBL" id="OAV89599.1"/>
    </source>
</evidence>
<dbReference type="InterPro" id="IPR015797">
    <property type="entry name" value="NUDIX_hydrolase-like_dom_sf"/>
</dbReference>
<organism evidence="8">
    <name type="scientific">Puccinia triticina (isolate 1-1 / race 1 (BBBD))</name>
    <name type="common">Brown leaf rust fungus</name>
    <dbReference type="NCBI Taxonomy" id="630390"/>
    <lineage>
        <taxon>Eukaryota</taxon>
        <taxon>Fungi</taxon>
        <taxon>Dikarya</taxon>
        <taxon>Basidiomycota</taxon>
        <taxon>Pucciniomycotina</taxon>
        <taxon>Pucciniomycetes</taxon>
        <taxon>Pucciniales</taxon>
        <taxon>Pucciniaceae</taxon>
        <taxon>Puccinia</taxon>
    </lineage>
</organism>
<dbReference type="EMBL" id="ADAS02000123">
    <property type="protein sequence ID" value="OAV89599.1"/>
    <property type="molecule type" value="Genomic_DNA"/>
</dbReference>
<dbReference type="STRING" id="630390.A0A0C4EYE8"/>
<proteinExistence type="predicted"/>
<dbReference type="PANTHER" id="PTHR12992:SF24">
    <property type="entry name" value="PEROXISOMAL COENZYME A DIPHOSPHATASE NUDT7"/>
    <property type="match status" value="1"/>
</dbReference>
<keyword evidence="3" id="KW-0479">Metal-binding</keyword>
<keyword evidence="5" id="KW-0460">Magnesium</keyword>
<dbReference type="InterPro" id="IPR045121">
    <property type="entry name" value="CoAse"/>
</dbReference>